<protein>
    <submittedName>
        <fullName evidence="1">Uncharacterized protein</fullName>
    </submittedName>
</protein>
<accession>A0A2P2NUW1</accession>
<reference evidence="1" key="1">
    <citation type="submission" date="2018-02" db="EMBL/GenBank/DDBJ databases">
        <title>Rhizophora mucronata_Transcriptome.</title>
        <authorList>
            <person name="Meera S.P."/>
            <person name="Sreeshan A."/>
            <person name="Augustine A."/>
        </authorList>
    </citation>
    <scope>NUCLEOTIDE SEQUENCE</scope>
    <source>
        <tissue evidence="1">Leaf</tissue>
    </source>
</reference>
<evidence type="ECO:0000313" key="1">
    <source>
        <dbReference type="EMBL" id="MBX46292.1"/>
    </source>
</evidence>
<organism evidence="1">
    <name type="scientific">Rhizophora mucronata</name>
    <name type="common">Asiatic mangrove</name>
    <dbReference type="NCBI Taxonomy" id="61149"/>
    <lineage>
        <taxon>Eukaryota</taxon>
        <taxon>Viridiplantae</taxon>
        <taxon>Streptophyta</taxon>
        <taxon>Embryophyta</taxon>
        <taxon>Tracheophyta</taxon>
        <taxon>Spermatophyta</taxon>
        <taxon>Magnoliopsida</taxon>
        <taxon>eudicotyledons</taxon>
        <taxon>Gunneridae</taxon>
        <taxon>Pentapetalae</taxon>
        <taxon>rosids</taxon>
        <taxon>fabids</taxon>
        <taxon>Malpighiales</taxon>
        <taxon>Rhizophoraceae</taxon>
        <taxon>Rhizophora</taxon>
    </lineage>
</organism>
<dbReference type="EMBL" id="GGEC01065808">
    <property type="protein sequence ID" value="MBX46292.1"/>
    <property type="molecule type" value="Transcribed_RNA"/>
</dbReference>
<name>A0A2P2NUW1_RHIMU</name>
<proteinExistence type="predicted"/>
<dbReference type="AlphaFoldDB" id="A0A2P2NUW1"/>
<sequence>MIHFFNSIRLSNQTSVPSSMLASQQKIHVSTKCQASLKSVMSQACKTFI</sequence>